<dbReference type="Proteomes" id="UP000821865">
    <property type="component" value="Chromosome 9"/>
</dbReference>
<protein>
    <submittedName>
        <fullName evidence="1">Uncharacterized protein</fullName>
    </submittedName>
</protein>
<accession>A0ACB8C3D3</accession>
<gene>
    <name evidence="1" type="ORF">HPB49_011714</name>
</gene>
<dbReference type="EMBL" id="CM023478">
    <property type="protein sequence ID" value="KAH7933358.1"/>
    <property type="molecule type" value="Genomic_DNA"/>
</dbReference>
<comment type="caution">
    <text evidence="1">The sequence shown here is derived from an EMBL/GenBank/DDBJ whole genome shotgun (WGS) entry which is preliminary data.</text>
</comment>
<evidence type="ECO:0000313" key="1">
    <source>
        <dbReference type="EMBL" id="KAH7933358.1"/>
    </source>
</evidence>
<reference evidence="1" key="1">
    <citation type="submission" date="2020-05" db="EMBL/GenBank/DDBJ databases">
        <title>Large-scale comparative analyses of tick genomes elucidate their genetic diversity and vector capacities.</title>
        <authorList>
            <person name="Jia N."/>
            <person name="Wang J."/>
            <person name="Shi W."/>
            <person name="Du L."/>
            <person name="Sun Y."/>
            <person name="Zhan W."/>
            <person name="Jiang J."/>
            <person name="Wang Q."/>
            <person name="Zhang B."/>
            <person name="Ji P."/>
            <person name="Sakyi L.B."/>
            <person name="Cui X."/>
            <person name="Yuan T."/>
            <person name="Jiang B."/>
            <person name="Yang W."/>
            <person name="Lam T.T.-Y."/>
            <person name="Chang Q."/>
            <person name="Ding S."/>
            <person name="Wang X."/>
            <person name="Zhu J."/>
            <person name="Ruan X."/>
            <person name="Zhao L."/>
            <person name="Wei J."/>
            <person name="Que T."/>
            <person name="Du C."/>
            <person name="Cheng J."/>
            <person name="Dai P."/>
            <person name="Han X."/>
            <person name="Huang E."/>
            <person name="Gao Y."/>
            <person name="Liu J."/>
            <person name="Shao H."/>
            <person name="Ye R."/>
            <person name="Li L."/>
            <person name="Wei W."/>
            <person name="Wang X."/>
            <person name="Wang C."/>
            <person name="Yang T."/>
            <person name="Huo Q."/>
            <person name="Li W."/>
            <person name="Guo W."/>
            <person name="Chen H."/>
            <person name="Zhou L."/>
            <person name="Ni X."/>
            <person name="Tian J."/>
            <person name="Zhou Y."/>
            <person name="Sheng Y."/>
            <person name="Liu T."/>
            <person name="Pan Y."/>
            <person name="Xia L."/>
            <person name="Li J."/>
            <person name="Zhao F."/>
            <person name="Cao W."/>
        </authorList>
    </citation>
    <scope>NUCLEOTIDE SEQUENCE</scope>
    <source>
        <strain evidence="1">Dsil-2018</strain>
    </source>
</reference>
<sequence length="243" mass="27196">MVCLSAVNAFTACTTTGKAAVALGGVTVHSAFKMTMRHRDHDRGSSHSHRSTFRTLLRNIKGVIKDKFSMLSVDMVYVHQQEIRPDHRLEPFGGFDVLLCGDMRLLSPVRASKWSLSGQRPEGASMLRRLRRGTTYPSIALPNQVTSFVDLYISNKEGDKLFHHSAENKERVVADEFKLLEQQVVPTRFRSFEQLILDGETVLALVNVRSLATHVFDVGADPLLKHVHVLCLANTGMQPDEPF</sequence>
<keyword evidence="2" id="KW-1185">Reference proteome</keyword>
<organism evidence="1 2">
    <name type="scientific">Dermacentor silvarum</name>
    <name type="common">Tick</name>
    <dbReference type="NCBI Taxonomy" id="543639"/>
    <lineage>
        <taxon>Eukaryota</taxon>
        <taxon>Metazoa</taxon>
        <taxon>Ecdysozoa</taxon>
        <taxon>Arthropoda</taxon>
        <taxon>Chelicerata</taxon>
        <taxon>Arachnida</taxon>
        <taxon>Acari</taxon>
        <taxon>Parasitiformes</taxon>
        <taxon>Ixodida</taxon>
        <taxon>Ixodoidea</taxon>
        <taxon>Ixodidae</taxon>
        <taxon>Rhipicephalinae</taxon>
        <taxon>Dermacentor</taxon>
    </lineage>
</organism>
<name>A0ACB8C3D3_DERSI</name>
<proteinExistence type="predicted"/>
<evidence type="ECO:0000313" key="2">
    <source>
        <dbReference type="Proteomes" id="UP000821865"/>
    </source>
</evidence>